<reference evidence="1" key="2">
    <citation type="journal article" date="2020" name="Nat. Commun.">
        <title>Large-scale genome sequencing of mycorrhizal fungi provides insights into the early evolution of symbiotic traits.</title>
        <authorList>
            <person name="Miyauchi S."/>
            <person name="Kiss E."/>
            <person name="Kuo A."/>
            <person name="Drula E."/>
            <person name="Kohler A."/>
            <person name="Sanchez-Garcia M."/>
            <person name="Morin E."/>
            <person name="Andreopoulos B."/>
            <person name="Barry K.W."/>
            <person name="Bonito G."/>
            <person name="Buee M."/>
            <person name="Carver A."/>
            <person name="Chen C."/>
            <person name="Cichocki N."/>
            <person name="Clum A."/>
            <person name="Culley D."/>
            <person name="Crous P.W."/>
            <person name="Fauchery L."/>
            <person name="Girlanda M."/>
            <person name="Hayes R.D."/>
            <person name="Keri Z."/>
            <person name="LaButti K."/>
            <person name="Lipzen A."/>
            <person name="Lombard V."/>
            <person name="Magnuson J."/>
            <person name="Maillard F."/>
            <person name="Murat C."/>
            <person name="Nolan M."/>
            <person name="Ohm R.A."/>
            <person name="Pangilinan J."/>
            <person name="Pereira M.F."/>
            <person name="Perotto S."/>
            <person name="Peter M."/>
            <person name="Pfister S."/>
            <person name="Riley R."/>
            <person name="Sitrit Y."/>
            <person name="Stielow J.B."/>
            <person name="Szollosi G."/>
            <person name="Zifcakova L."/>
            <person name="Stursova M."/>
            <person name="Spatafora J.W."/>
            <person name="Tedersoo L."/>
            <person name="Vaario L.M."/>
            <person name="Yamada A."/>
            <person name="Yan M."/>
            <person name="Wang P."/>
            <person name="Xu J."/>
            <person name="Bruns T."/>
            <person name="Baldrian P."/>
            <person name="Vilgalys R."/>
            <person name="Dunand C."/>
            <person name="Henrissat B."/>
            <person name="Grigoriev I.V."/>
            <person name="Hibbett D."/>
            <person name="Nagy L.G."/>
            <person name="Martin F.M."/>
        </authorList>
    </citation>
    <scope>NUCLEOTIDE SEQUENCE</scope>
    <source>
        <strain evidence="1">P2</strain>
    </source>
</reference>
<protein>
    <submittedName>
        <fullName evidence="1">Uncharacterized protein</fullName>
    </submittedName>
</protein>
<name>A0ACB6ZU71_THEGA</name>
<proteinExistence type="predicted"/>
<evidence type="ECO:0000313" key="2">
    <source>
        <dbReference type="Proteomes" id="UP000886501"/>
    </source>
</evidence>
<keyword evidence="2" id="KW-1185">Reference proteome</keyword>
<gene>
    <name evidence="1" type="ORF">BDM02DRAFT_2115486</name>
</gene>
<accession>A0ACB6ZU71</accession>
<organism evidence="1 2">
    <name type="scientific">Thelephora ganbajun</name>
    <name type="common">Ganba fungus</name>
    <dbReference type="NCBI Taxonomy" id="370292"/>
    <lineage>
        <taxon>Eukaryota</taxon>
        <taxon>Fungi</taxon>
        <taxon>Dikarya</taxon>
        <taxon>Basidiomycota</taxon>
        <taxon>Agaricomycotina</taxon>
        <taxon>Agaricomycetes</taxon>
        <taxon>Thelephorales</taxon>
        <taxon>Thelephoraceae</taxon>
        <taxon>Thelephora</taxon>
    </lineage>
</organism>
<comment type="caution">
    <text evidence="1">The sequence shown here is derived from an EMBL/GenBank/DDBJ whole genome shotgun (WGS) entry which is preliminary data.</text>
</comment>
<dbReference type="Proteomes" id="UP000886501">
    <property type="component" value="Unassembled WGS sequence"/>
</dbReference>
<evidence type="ECO:0000313" key="1">
    <source>
        <dbReference type="EMBL" id="KAF9653077.1"/>
    </source>
</evidence>
<dbReference type="EMBL" id="MU117965">
    <property type="protein sequence ID" value="KAF9653077.1"/>
    <property type="molecule type" value="Genomic_DNA"/>
</dbReference>
<reference evidence="1" key="1">
    <citation type="submission" date="2019-10" db="EMBL/GenBank/DDBJ databases">
        <authorList>
            <consortium name="DOE Joint Genome Institute"/>
            <person name="Kuo A."/>
            <person name="Miyauchi S."/>
            <person name="Kiss E."/>
            <person name="Drula E."/>
            <person name="Kohler A."/>
            <person name="Sanchez-Garcia M."/>
            <person name="Andreopoulos B."/>
            <person name="Barry K.W."/>
            <person name="Bonito G."/>
            <person name="Buee M."/>
            <person name="Carver A."/>
            <person name="Chen C."/>
            <person name="Cichocki N."/>
            <person name="Clum A."/>
            <person name="Culley D."/>
            <person name="Crous P.W."/>
            <person name="Fauchery L."/>
            <person name="Girlanda M."/>
            <person name="Hayes R."/>
            <person name="Keri Z."/>
            <person name="Labutti K."/>
            <person name="Lipzen A."/>
            <person name="Lombard V."/>
            <person name="Magnuson J."/>
            <person name="Maillard F."/>
            <person name="Morin E."/>
            <person name="Murat C."/>
            <person name="Nolan M."/>
            <person name="Ohm R."/>
            <person name="Pangilinan J."/>
            <person name="Pereira M."/>
            <person name="Perotto S."/>
            <person name="Peter M."/>
            <person name="Riley R."/>
            <person name="Sitrit Y."/>
            <person name="Stielow B."/>
            <person name="Szollosi G."/>
            <person name="Zifcakova L."/>
            <person name="Stursova M."/>
            <person name="Spatafora J.W."/>
            <person name="Tedersoo L."/>
            <person name="Vaario L.-M."/>
            <person name="Yamada A."/>
            <person name="Yan M."/>
            <person name="Wang P."/>
            <person name="Xu J."/>
            <person name="Bruns T."/>
            <person name="Baldrian P."/>
            <person name="Vilgalys R."/>
            <person name="Henrissat B."/>
            <person name="Grigoriev I.V."/>
            <person name="Hibbett D."/>
            <person name="Nagy L.G."/>
            <person name="Martin F.M."/>
        </authorList>
    </citation>
    <scope>NUCLEOTIDE SEQUENCE</scope>
    <source>
        <strain evidence="1">P2</strain>
    </source>
</reference>
<sequence length="150" mass="16760">MDMTRQGDPSTSESPGGGYKTAMVAIYGQAFHIFLPFILVRNHRSFYSYVSQTLVRPCKDQSPHGFWRLSRSVVQCHKVLYGLRTPNNDGRIGTMREQVLQIQCCTSRELCASGVHQDMLAVSSVPGEVSFDKERIVPRVPTGELIAITL</sequence>